<name>A0A9D2BQR5_9BACT</name>
<feature type="transmembrane region" description="Helical" evidence="1">
    <location>
        <begin position="29"/>
        <end position="50"/>
    </location>
</feature>
<dbReference type="AlphaFoldDB" id="A0A9D2BQR5"/>
<comment type="caution">
    <text evidence="2">The sequence shown here is derived from an EMBL/GenBank/DDBJ whole genome shotgun (WGS) entry which is preliminary data.</text>
</comment>
<evidence type="ECO:0000313" key="3">
    <source>
        <dbReference type="Proteomes" id="UP000823847"/>
    </source>
</evidence>
<gene>
    <name evidence="2" type="ORF">H9848_06080</name>
</gene>
<dbReference type="InterPro" id="IPR011053">
    <property type="entry name" value="Single_hybrid_motif"/>
</dbReference>
<keyword evidence="1" id="KW-1133">Transmembrane helix</keyword>
<keyword evidence="1" id="KW-0812">Transmembrane</keyword>
<accession>A0A9D2BQR5</accession>
<reference evidence="2" key="2">
    <citation type="submission" date="2021-04" db="EMBL/GenBank/DDBJ databases">
        <authorList>
            <person name="Gilroy R."/>
        </authorList>
    </citation>
    <scope>NUCLEOTIDE SEQUENCE</scope>
    <source>
        <strain evidence="2">ChiHecec2B26-12326</strain>
    </source>
</reference>
<organism evidence="2 3">
    <name type="scientific">Candidatus Parabacteroides intestinigallinarum</name>
    <dbReference type="NCBI Taxonomy" id="2838722"/>
    <lineage>
        <taxon>Bacteria</taxon>
        <taxon>Pseudomonadati</taxon>
        <taxon>Bacteroidota</taxon>
        <taxon>Bacteroidia</taxon>
        <taxon>Bacteroidales</taxon>
        <taxon>Tannerellaceae</taxon>
        <taxon>Parabacteroides</taxon>
    </lineage>
</organism>
<evidence type="ECO:0000256" key="1">
    <source>
        <dbReference type="SAM" id="Phobius"/>
    </source>
</evidence>
<dbReference type="Proteomes" id="UP000823847">
    <property type="component" value="Unassembled WGS sequence"/>
</dbReference>
<evidence type="ECO:0000313" key="2">
    <source>
        <dbReference type="EMBL" id="HIX86158.1"/>
    </source>
</evidence>
<dbReference type="EMBL" id="DXEN01000045">
    <property type="protein sequence ID" value="HIX86158.1"/>
    <property type="molecule type" value="Genomic_DNA"/>
</dbReference>
<sequence>MRNDLFRKDALDGIASPERVDQYIHVSSISTFVILGALFLFMVGVLVWGFCGHVSESVTIKGVVFPFEGTRSVTLPEDGVTRELYVKRGDYVRAGDRLALVSVNQRFSLLISPYEGTVLSAKERSTDFAAYEPIVNLFRQDSARRNREIVAVTSFENLRKLKDRMPVQVSPIDLPREKYGYMRGRIVEIADYPLSRQEALEYLKVDSYVSDIFPEKEEATYVVRILLEEDPEQPGKILWSHAREEEQKIAMGTFCDIQIVTRRLPAYRKLFEEIDEKARAVRLWVE</sequence>
<dbReference type="SUPFAM" id="SSF51230">
    <property type="entry name" value="Single hybrid motif"/>
    <property type="match status" value="1"/>
</dbReference>
<proteinExistence type="predicted"/>
<keyword evidence="1" id="KW-0472">Membrane</keyword>
<protein>
    <submittedName>
        <fullName evidence="2">Uncharacterized protein</fullName>
    </submittedName>
</protein>
<reference evidence="2" key="1">
    <citation type="journal article" date="2021" name="PeerJ">
        <title>Extensive microbial diversity within the chicken gut microbiome revealed by metagenomics and culture.</title>
        <authorList>
            <person name="Gilroy R."/>
            <person name="Ravi A."/>
            <person name="Getino M."/>
            <person name="Pursley I."/>
            <person name="Horton D.L."/>
            <person name="Alikhan N.F."/>
            <person name="Baker D."/>
            <person name="Gharbi K."/>
            <person name="Hall N."/>
            <person name="Watson M."/>
            <person name="Adriaenssens E.M."/>
            <person name="Foster-Nyarko E."/>
            <person name="Jarju S."/>
            <person name="Secka A."/>
            <person name="Antonio M."/>
            <person name="Oren A."/>
            <person name="Chaudhuri R.R."/>
            <person name="La Ragione R."/>
            <person name="Hildebrand F."/>
            <person name="Pallen M.J."/>
        </authorList>
    </citation>
    <scope>NUCLEOTIDE SEQUENCE</scope>
    <source>
        <strain evidence="2">ChiHecec2B26-12326</strain>
    </source>
</reference>